<evidence type="ECO:0000313" key="1">
    <source>
        <dbReference type="EMBL" id="SDT20450.1"/>
    </source>
</evidence>
<name>A0A1H1YG55_MUCMA</name>
<reference evidence="1 2" key="1">
    <citation type="submission" date="2016-10" db="EMBL/GenBank/DDBJ databases">
        <authorList>
            <person name="de Groot N.N."/>
        </authorList>
    </citation>
    <scope>NUCLEOTIDE SEQUENCE [LARGE SCALE GENOMIC DNA]</scope>
    <source>
        <strain evidence="1 2">MP1X4</strain>
    </source>
</reference>
<sequence>MNLPQKLQIKSGKHWLFFNAPGNYLTVIEPLPDNVTVSYEPTGEFDGIQLFIKNAAELTSSLTILKPILKPDTVFWVTYPKKSSGMDSGLEMMGSWDELTNLGLRIVTSVSVNETWTALRFKPVELTKLSDSRNANIAKNEYGDYIDIENRQITLPADMAEILQDKPQAMAFYQQLSYSNKKEYVVWILSAKQEKTREERLVKMVDKLLGDKKNPAEK</sequence>
<protein>
    <submittedName>
        <fullName evidence="1">Bacteriocin-protection, YdeI or OmpD-Associated</fullName>
    </submittedName>
</protein>
<keyword evidence="2" id="KW-1185">Reference proteome</keyword>
<dbReference type="RefSeq" id="WP_091373652.1">
    <property type="nucleotide sequence ID" value="NZ_LT629740.1"/>
</dbReference>
<gene>
    <name evidence="1" type="ORF">SAMN05216490_2730</name>
</gene>
<dbReference type="EMBL" id="LT629740">
    <property type="protein sequence ID" value="SDT20450.1"/>
    <property type="molecule type" value="Genomic_DNA"/>
</dbReference>
<dbReference type="OrthoDB" id="9800461at2"/>
<proteinExistence type="predicted"/>
<evidence type="ECO:0000313" key="2">
    <source>
        <dbReference type="Proteomes" id="UP000199679"/>
    </source>
</evidence>
<accession>A0A1H1YG55</accession>
<dbReference type="STRING" id="652787.SAMN05216490_2730"/>
<dbReference type="AlphaFoldDB" id="A0A1H1YG55"/>
<dbReference type="Proteomes" id="UP000199679">
    <property type="component" value="Chromosome I"/>
</dbReference>
<organism evidence="1 2">
    <name type="scientific">Mucilaginibacter mallensis</name>
    <dbReference type="NCBI Taxonomy" id="652787"/>
    <lineage>
        <taxon>Bacteria</taxon>
        <taxon>Pseudomonadati</taxon>
        <taxon>Bacteroidota</taxon>
        <taxon>Sphingobacteriia</taxon>
        <taxon>Sphingobacteriales</taxon>
        <taxon>Sphingobacteriaceae</taxon>
        <taxon>Mucilaginibacter</taxon>
    </lineage>
</organism>
<dbReference type="Pfam" id="PF13376">
    <property type="entry name" value="OmdA"/>
    <property type="match status" value="1"/>
</dbReference>